<dbReference type="EMBL" id="JAPFFF010000009">
    <property type="protein sequence ID" value="KAK8882425.1"/>
    <property type="molecule type" value="Genomic_DNA"/>
</dbReference>
<accession>A0ABR2JX65</accession>
<dbReference type="InterPro" id="IPR013126">
    <property type="entry name" value="Hsp_70_fam"/>
</dbReference>
<dbReference type="Gene3D" id="3.90.640.10">
    <property type="entry name" value="Actin, Chain A, domain 4"/>
    <property type="match status" value="1"/>
</dbReference>
<evidence type="ECO:0000256" key="2">
    <source>
        <dbReference type="ARBA" id="ARBA00022840"/>
    </source>
</evidence>
<dbReference type="Pfam" id="PF00012">
    <property type="entry name" value="HSP70"/>
    <property type="match status" value="1"/>
</dbReference>
<dbReference type="InterPro" id="IPR018181">
    <property type="entry name" value="Heat_shock_70_CS"/>
</dbReference>
<evidence type="ECO:0000313" key="4">
    <source>
        <dbReference type="EMBL" id="KAK8882425.1"/>
    </source>
</evidence>
<dbReference type="Gene3D" id="2.60.34.10">
    <property type="entry name" value="Substrate Binding Domain Of DNAk, Chain A, domain 1"/>
    <property type="match status" value="1"/>
</dbReference>
<comment type="caution">
    <text evidence="4">The sequence shown here is derived from an EMBL/GenBank/DDBJ whole genome shotgun (WGS) entry which is preliminary data.</text>
</comment>
<dbReference type="Gene3D" id="3.30.30.30">
    <property type="match status" value="1"/>
</dbReference>
<evidence type="ECO:0000313" key="5">
    <source>
        <dbReference type="Proteomes" id="UP001470230"/>
    </source>
</evidence>
<gene>
    <name evidence="4" type="ORF">M9Y10_045067</name>
</gene>
<sequence>MDKIVLGIDLGTTCSSVSFIQPDGIKIIEDKINHSYRIPSIVHFRMKDNELKVDVGENAKDFLSIDPKNTIFDSKRMIGRQYDDPEIQKLIPSWPFNVEKKDDDGKILICLDGIDMKIEPYKVSGYILKYVASLGNDCLKPEQKTNKVVITVPANFCDAQRHETKLAAEFAGLEVLKLLNEPTAAGIDYGMSEKSDTIRYAVVFDFGGGTLDVSLLTVNNTDIKIIRTDGDMFLGGRNFDDNLVNYLQKKYKMKKALSKERTRPKRLKKLREIATKIKEKLSEMDETNEFLELSDDYEYEIQITLNEFEEINEELINKICHPIERLLESSNINKNKINDVLLVGGSSNMKFVKRKLEEFFNKEPFLHANSGTAVARGAAFVASQFAIGNDLFSSIAANKQFSYEDVSSYSIGIQTLGGCVSVIIPKGTALPALKSKSYHTILYRQESFDIDIFEGFSEKVEENFLLGSFSITNIPQSDHFVEFIVSLELDKDGILSASAKLVDNDIHSEKTIKLKIIKNQKLAINHQYISEDINEVHKKIYLQNIKLFIDHNRTTFLPSDLTKINNKINFLENNLADTDIETIHSAFENAESGLLVKYISRLQEDLPDFLCG</sequence>
<dbReference type="Gene3D" id="3.30.420.40">
    <property type="match status" value="2"/>
</dbReference>
<dbReference type="PANTHER" id="PTHR19375">
    <property type="entry name" value="HEAT SHOCK PROTEIN 70KDA"/>
    <property type="match status" value="1"/>
</dbReference>
<evidence type="ECO:0000256" key="1">
    <source>
        <dbReference type="ARBA" id="ARBA00022741"/>
    </source>
</evidence>
<keyword evidence="1 3" id="KW-0547">Nucleotide-binding</keyword>
<comment type="similarity">
    <text evidence="3">Belongs to the heat shock protein 70 family.</text>
</comment>
<keyword evidence="2 3" id="KW-0067">ATP-binding</keyword>
<dbReference type="PROSITE" id="PS00297">
    <property type="entry name" value="HSP70_1"/>
    <property type="match status" value="1"/>
</dbReference>
<dbReference type="Proteomes" id="UP001470230">
    <property type="component" value="Unassembled WGS sequence"/>
</dbReference>
<evidence type="ECO:0000256" key="3">
    <source>
        <dbReference type="RuleBase" id="RU003322"/>
    </source>
</evidence>
<protein>
    <submittedName>
        <fullName evidence="4">Hsp70 chaperone</fullName>
    </submittedName>
</protein>
<dbReference type="PRINTS" id="PR00301">
    <property type="entry name" value="HEATSHOCK70"/>
</dbReference>
<name>A0ABR2JX65_9EUKA</name>
<proteinExistence type="inferred from homology"/>
<dbReference type="SUPFAM" id="SSF100920">
    <property type="entry name" value="Heat shock protein 70kD (HSP70), peptide-binding domain"/>
    <property type="match status" value="1"/>
</dbReference>
<reference evidence="4 5" key="1">
    <citation type="submission" date="2024-04" db="EMBL/GenBank/DDBJ databases">
        <title>Tritrichomonas musculus Genome.</title>
        <authorList>
            <person name="Alves-Ferreira E."/>
            <person name="Grigg M."/>
            <person name="Lorenzi H."/>
            <person name="Galac M."/>
        </authorList>
    </citation>
    <scope>NUCLEOTIDE SEQUENCE [LARGE SCALE GENOMIC DNA]</scope>
    <source>
        <strain evidence="4 5">EAF2021</strain>
    </source>
</reference>
<dbReference type="SUPFAM" id="SSF53067">
    <property type="entry name" value="Actin-like ATPase domain"/>
    <property type="match status" value="2"/>
</dbReference>
<dbReference type="InterPro" id="IPR029047">
    <property type="entry name" value="HSP70_peptide-bd_sf"/>
</dbReference>
<keyword evidence="5" id="KW-1185">Reference proteome</keyword>
<dbReference type="PROSITE" id="PS00329">
    <property type="entry name" value="HSP70_2"/>
    <property type="match status" value="1"/>
</dbReference>
<dbReference type="InterPro" id="IPR043129">
    <property type="entry name" value="ATPase_NBD"/>
</dbReference>
<organism evidence="4 5">
    <name type="scientific">Tritrichomonas musculus</name>
    <dbReference type="NCBI Taxonomy" id="1915356"/>
    <lineage>
        <taxon>Eukaryota</taxon>
        <taxon>Metamonada</taxon>
        <taxon>Parabasalia</taxon>
        <taxon>Tritrichomonadida</taxon>
        <taxon>Tritrichomonadidae</taxon>
        <taxon>Tritrichomonas</taxon>
    </lineage>
</organism>